<dbReference type="InterPro" id="IPR005467">
    <property type="entry name" value="His_kinase_dom"/>
</dbReference>
<feature type="transmembrane region" description="Helical" evidence="10">
    <location>
        <begin position="20"/>
        <end position="42"/>
    </location>
</feature>
<dbReference type="InterPro" id="IPR036890">
    <property type="entry name" value="HATPase_C_sf"/>
</dbReference>
<dbReference type="EC" id="2.7.13.3" evidence="3"/>
<dbReference type="Gene3D" id="6.10.340.10">
    <property type="match status" value="1"/>
</dbReference>
<reference evidence="13 14" key="1">
    <citation type="submission" date="2021-04" db="EMBL/GenBank/DDBJ databases">
        <title>Genomics, taxonomy and metabolism of representatives of sulfur bacteria of the genus Thiothrix: Thiothrix fructosivorans QT, Thiothrix unzii A1T and three new species, Thiothrix subterranea sp. nov., Thiothrix litoralis sp. nov. and 'Candidatus Thiothrix anitrata' sp. nov.</title>
        <authorList>
            <person name="Ravin N.V."/>
            <person name="Smolyakov D."/>
            <person name="Rudenko T.S."/>
            <person name="Mardanov A.V."/>
            <person name="Beletsky A.V."/>
            <person name="Markov N.D."/>
            <person name="Fomenkov A.I."/>
            <person name="Roberts R.J."/>
            <person name="Karnachuk O.V."/>
            <person name="Novikov A."/>
            <person name="Grabovich M.Y."/>
        </authorList>
    </citation>
    <scope>NUCLEOTIDE SEQUENCE [LARGE SCALE GENOMIC DNA]</scope>
    <source>
        <strain evidence="13 14">AS</strain>
    </source>
</reference>
<dbReference type="PROSITE" id="PS50885">
    <property type="entry name" value="HAMP"/>
    <property type="match status" value="1"/>
</dbReference>
<dbReference type="SUPFAM" id="SSF47384">
    <property type="entry name" value="Homodimeric domain of signal transducing histidine kinase"/>
    <property type="match status" value="1"/>
</dbReference>
<evidence type="ECO:0000256" key="1">
    <source>
        <dbReference type="ARBA" id="ARBA00000085"/>
    </source>
</evidence>
<keyword evidence="6" id="KW-0547">Nucleotide-binding</keyword>
<dbReference type="SMART" id="SM00304">
    <property type="entry name" value="HAMP"/>
    <property type="match status" value="1"/>
</dbReference>
<dbReference type="PANTHER" id="PTHR43065">
    <property type="entry name" value="SENSOR HISTIDINE KINASE"/>
    <property type="match status" value="1"/>
</dbReference>
<evidence type="ECO:0000259" key="12">
    <source>
        <dbReference type="PROSITE" id="PS50885"/>
    </source>
</evidence>
<accession>A0ABX7WYC8</accession>
<keyword evidence="10" id="KW-0472">Membrane</keyword>
<protein>
    <recommendedName>
        <fullName evidence="3">histidine kinase</fullName>
        <ecNumber evidence="3">2.7.13.3</ecNumber>
    </recommendedName>
</protein>
<dbReference type="PROSITE" id="PS50109">
    <property type="entry name" value="HIS_KIN"/>
    <property type="match status" value="1"/>
</dbReference>
<dbReference type="InterPro" id="IPR003660">
    <property type="entry name" value="HAMP_dom"/>
</dbReference>
<evidence type="ECO:0000256" key="9">
    <source>
        <dbReference type="ARBA" id="ARBA00023012"/>
    </source>
</evidence>
<feature type="domain" description="Histidine kinase" evidence="11">
    <location>
        <begin position="418"/>
        <end position="631"/>
    </location>
</feature>
<evidence type="ECO:0000256" key="7">
    <source>
        <dbReference type="ARBA" id="ARBA00022777"/>
    </source>
</evidence>
<keyword evidence="10" id="KW-0812">Transmembrane</keyword>
<dbReference type="PANTHER" id="PTHR43065:SF10">
    <property type="entry name" value="PEROXIDE STRESS-ACTIVATED HISTIDINE KINASE MAK3"/>
    <property type="match status" value="1"/>
</dbReference>
<keyword evidence="10" id="KW-1133">Transmembrane helix</keyword>
<keyword evidence="7" id="KW-0418">Kinase</keyword>
<comment type="catalytic activity">
    <reaction evidence="1">
        <text>ATP + protein L-histidine = ADP + protein N-phospho-L-histidine.</text>
        <dbReference type="EC" id="2.7.13.3"/>
    </reaction>
</comment>
<feature type="domain" description="HAMP" evidence="12">
    <location>
        <begin position="218"/>
        <end position="270"/>
    </location>
</feature>
<keyword evidence="9" id="KW-0902">Two-component regulatory system</keyword>
<organism evidence="13 14">
    <name type="scientific">Thiothrix litoralis</name>
    <dbReference type="NCBI Taxonomy" id="2891210"/>
    <lineage>
        <taxon>Bacteria</taxon>
        <taxon>Pseudomonadati</taxon>
        <taxon>Pseudomonadota</taxon>
        <taxon>Gammaproteobacteria</taxon>
        <taxon>Thiotrichales</taxon>
        <taxon>Thiotrichaceae</taxon>
        <taxon>Thiothrix</taxon>
    </lineage>
</organism>
<evidence type="ECO:0000256" key="8">
    <source>
        <dbReference type="ARBA" id="ARBA00022840"/>
    </source>
</evidence>
<dbReference type="InterPro" id="IPR003594">
    <property type="entry name" value="HATPase_dom"/>
</dbReference>
<dbReference type="Gene3D" id="3.30.450.290">
    <property type="match status" value="1"/>
</dbReference>
<evidence type="ECO:0000256" key="3">
    <source>
        <dbReference type="ARBA" id="ARBA00012438"/>
    </source>
</evidence>
<evidence type="ECO:0000313" key="14">
    <source>
        <dbReference type="Proteomes" id="UP000672039"/>
    </source>
</evidence>
<evidence type="ECO:0000256" key="5">
    <source>
        <dbReference type="ARBA" id="ARBA00022679"/>
    </source>
</evidence>
<dbReference type="Pfam" id="PF00512">
    <property type="entry name" value="HisKA"/>
    <property type="match status" value="1"/>
</dbReference>
<name>A0ABX7WYC8_9GAMM</name>
<keyword evidence="5" id="KW-0808">Transferase</keyword>
<dbReference type="CDD" id="cd00082">
    <property type="entry name" value="HisKA"/>
    <property type="match status" value="1"/>
</dbReference>
<keyword evidence="14" id="KW-1185">Reference proteome</keyword>
<comment type="subcellular location">
    <subcellularLocation>
        <location evidence="2">Membrane</location>
    </subcellularLocation>
</comment>
<dbReference type="SUPFAM" id="SSF55785">
    <property type="entry name" value="PYP-like sensor domain (PAS domain)"/>
    <property type="match status" value="1"/>
</dbReference>
<dbReference type="SUPFAM" id="SSF55874">
    <property type="entry name" value="ATPase domain of HSP90 chaperone/DNA topoisomerase II/histidine kinase"/>
    <property type="match status" value="1"/>
</dbReference>
<evidence type="ECO:0000313" key="13">
    <source>
        <dbReference type="EMBL" id="QTR48331.1"/>
    </source>
</evidence>
<evidence type="ECO:0000256" key="10">
    <source>
        <dbReference type="SAM" id="Phobius"/>
    </source>
</evidence>
<dbReference type="Proteomes" id="UP000672039">
    <property type="component" value="Chromosome"/>
</dbReference>
<dbReference type="InterPro" id="IPR004358">
    <property type="entry name" value="Sig_transdc_His_kin-like_C"/>
</dbReference>
<keyword evidence="8" id="KW-0067">ATP-binding</keyword>
<dbReference type="EMBL" id="CP072801">
    <property type="protein sequence ID" value="QTR48331.1"/>
    <property type="molecule type" value="Genomic_DNA"/>
</dbReference>
<dbReference type="CDD" id="cd06225">
    <property type="entry name" value="HAMP"/>
    <property type="match status" value="1"/>
</dbReference>
<keyword evidence="4" id="KW-0597">Phosphoprotein</keyword>
<dbReference type="SUPFAM" id="SSF158472">
    <property type="entry name" value="HAMP domain-like"/>
    <property type="match status" value="1"/>
</dbReference>
<dbReference type="Pfam" id="PF02518">
    <property type="entry name" value="HATPase_c"/>
    <property type="match status" value="1"/>
</dbReference>
<dbReference type="SMART" id="SM00387">
    <property type="entry name" value="HATPase_c"/>
    <property type="match status" value="1"/>
</dbReference>
<feature type="transmembrane region" description="Helical" evidence="10">
    <location>
        <begin position="194"/>
        <end position="216"/>
    </location>
</feature>
<gene>
    <name evidence="13" type="ORF">J9253_04495</name>
</gene>
<dbReference type="InterPro" id="IPR036097">
    <property type="entry name" value="HisK_dim/P_sf"/>
</dbReference>
<evidence type="ECO:0000256" key="4">
    <source>
        <dbReference type="ARBA" id="ARBA00022553"/>
    </source>
</evidence>
<dbReference type="InterPro" id="IPR000014">
    <property type="entry name" value="PAS"/>
</dbReference>
<dbReference type="InterPro" id="IPR035965">
    <property type="entry name" value="PAS-like_dom_sf"/>
</dbReference>
<sequence length="638" mass="70288">MCMPDSMQIFYQQHLSRRFIAFLFGVLGLVSVCFLMMFYYFYNAQITEERTQASHAVSLLLESSLERAMLRRDLPGLRDIITDLGKQEGVRDVMILNPAGEVRFASRPERQGQAAAQVIQQFCPGCTSASLPIEPVTRFLVSDSGGEILRTFHPVRNRSPCMECHGSVASHPVNGILVVDYDAASIRQKGLMNILVLIGAGSIAVVFSAGAAWWFMQRYVLQPVKRLNSASQALSQGELATRVPVAGRDEMANLANTFNHMAERLQHSHRVLQSREQFLQGLIDAVPDGVRVIDPYYQIVVANRAYAEQSGFTSPAELRQQYCYKVAHQRDTPCPSSLHTCPLQVLDASHSSLKFMETLQRADGSLLSTEVYAARLPLAPDDSADAECLVVESVRDLDKAVQYSHEQKLASLGELAAGVAHEIHNPLASVRIALQASGQILDDSPEDVAELKDYLHLVDERVEQCLDVTHRLMKLGTLASGHPELVEVNTVIRETLSLLRFEREQRGIHERLELASGNPRILAADNDLRMIILNLVQNAFHAMPDGGELLVGSGYQGDNIEIRVEDTGTGIDDAVLPHIFDPFFSRRHDQRGSGLGLTITRSLVNQHGGQIGVAAHAPGKTAFVLSFPDADALSKEVA</sequence>
<dbReference type="Gene3D" id="3.30.450.20">
    <property type="entry name" value="PAS domain"/>
    <property type="match status" value="1"/>
</dbReference>
<proteinExistence type="predicted"/>
<evidence type="ECO:0000256" key="6">
    <source>
        <dbReference type="ARBA" id="ARBA00022741"/>
    </source>
</evidence>
<dbReference type="PRINTS" id="PR00344">
    <property type="entry name" value="BCTRLSENSOR"/>
</dbReference>
<dbReference type="Gene3D" id="1.10.287.130">
    <property type="match status" value="1"/>
</dbReference>
<dbReference type="Pfam" id="PF00672">
    <property type="entry name" value="HAMP"/>
    <property type="match status" value="1"/>
</dbReference>
<dbReference type="Gene3D" id="3.30.565.10">
    <property type="entry name" value="Histidine kinase-like ATPase, C-terminal domain"/>
    <property type="match status" value="1"/>
</dbReference>
<evidence type="ECO:0000256" key="2">
    <source>
        <dbReference type="ARBA" id="ARBA00004370"/>
    </source>
</evidence>
<dbReference type="InterPro" id="IPR003661">
    <property type="entry name" value="HisK_dim/P_dom"/>
</dbReference>
<dbReference type="CDD" id="cd00075">
    <property type="entry name" value="HATPase"/>
    <property type="match status" value="1"/>
</dbReference>
<evidence type="ECO:0000259" key="11">
    <source>
        <dbReference type="PROSITE" id="PS50109"/>
    </source>
</evidence>
<dbReference type="SMART" id="SM00388">
    <property type="entry name" value="HisKA"/>
    <property type="match status" value="1"/>
</dbReference>
<dbReference type="Pfam" id="PF13188">
    <property type="entry name" value="PAS_8"/>
    <property type="match status" value="1"/>
</dbReference>